<proteinExistence type="predicted"/>
<feature type="region of interest" description="Disordered" evidence="1">
    <location>
        <begin position="24"/>
        <end position="50"/>
    </location>
</feature>
<dbReference type="InterPro" id="IPR036390">
    <property type="entry name" value="WH_DNA-bd_sf"/>
</dbReference>
<dbReference type="PANTHER" id="PTHR43252:SF4">
    <property type="entry name" value="TRANSCRIPTIONAL REGULATORY PROTEIN"/>
    <property type="match status" value="1"/>
</dbReference>
<dbReference type="RefSeq" id="WP_361702658.1">
    <property type="nucleotide sequence ID" value="NZ_JBEZVE010000007.1"/>
</dbReference>
<evidence type="ECO:0000259" key="2">
    <source>
        <dbReference type="Pfam" id="PF03551"/>
    </source>
</evidence>
<evidence type="ECO:0000313" key="3">
    <source>
        <dbReference type="EMBL" id="MEU3781979.1"/>
    </source>
</evidence>
<evidence type="ECO:0000256" key="1">
    <source>
        <dbReference type="SAM" id="MobiDB-lite"/>
    </source>
</evidence>
<name>A0ABV2ZHE9_9ACTN</name>
<dbReference type="SUPFAM" id="SSF46785">
    <property type="entry name" value="Winged helix' DNA-binding domain"/>
    <property type="match status" value="1"/>
</dbReference>
<dbReference type="Proteomes" id="UP001550739">
    <property type="component" value="Unassembled WGS sequence"/>
</dbReference>
<organism evidence="3 4">
    <name type="scientific">Streptomyces sp. 900129855</name>
    <dbReference type="NCBI Taxonomy" id="3155129"/>
    <lineage>
        <taxon>Bacteria</taxon>
        <taxon>Bacillati</taxon>
        <taxon>Actinomycetota</taxon>
        <taxon>Actinomycetes</taxon>
        <taxon>Kitasatosporales</taxon>
        <taxon>Streptomycetaceae</taxon>
        <taxon>Streptomyces</taxon>
    </lineage>
</organism>
<comment type="caution">
    <text evidence="3">The sequence shown here is derived from an EMBL/GenBank/DDBJ whole genome shotgun (WGS) entry which is preliminary data.</text>
</comment>
<dbReference type="InterPro" id="IPR036388">
    <property type="entry name" value="WH-like_DNA-bd_sf"/>
</dbReference>
<sequence>MADTGPLRDTDDPGTVEPVRAEFRAGRGQDGAPRAHGIPLASGVVGGSPALPPAGRCRRFPWCRLLRCHRDDPTGGVVGQANDPGTPTHSGRVRLNRSRRQFDVSVGYLWHAPHTQIYGELRKLETAGLVEGEEVPRGEHAKKRRYSLTEAGHDQLRAWMNEVGEPRRERDPQRLRAAYFEWADPEAARAQLEVHARFHEEALASACRVPITHSLDDLRGDIARSVRALSAADGVSAQE</sequence>
<feature type="domain" description="Transcription regulator PadR N-terminal" evidence="2">
    <location>
        <begin position="105"/>
        <end position="157"/>
    </location>
</feature>
<dbReference type="PANTHER" id="PTHR43252">
    <property type="entry name" value="TRANSCRIPTIONAL REGULATOR YQJI"/>
    <property type="match status" value="1"/>
</dbReference>
<dbReference type="Pfam" id="PF03551">
    <property type="entry name" value="PadR"/>
    <property type="match status" value="1"/>
</dbReference>
<protein>
    <submittedName>
        <fullName evidence="3">PadR family transcriptional regulator</fullName>
    </submittedName>
</protein>
<reference evidence="3 4" key="1">
    <citation type="submission" date="2024-06" db="EMBL/GenBank/DDBJ databases">
        <title>The Natural Products Discovery Center: Release of the First 8490 Sequenced Strains for Exploring Actinobacteria Biosynthetic Diversity.</title>
        <authorList>
            <person name="Kalkreuter E."/>
            <person name="Kautsar S.A."/>
            <person name="Yang D."/>
            <person name="Bader C.D."/>
            <person name="Teijaro C.N."/>
            <person name="Fluegel L."/>
            <person name="Davis C.M."/>
            <person name="Simpson J.R."/>
            <person name="Lauterbach L."/>
            <person name="Steele A.D."/>
            <person name="Gui C."/>
            <person name="Meng S."/>
            <person name="Li G."/>
            <person name="Viehrig K."/>
            <person name="Ye F."/>
            <person name="Su P."/>
            <person name="Kiefer A.F."/>
            <person name="Nichols A."/>
            <person name="Cepeda A.J."/>
            <person name="Yan W."/>
            <person name="Fan B."/>
            <person name="Jiang Y."/>
            <person name="Adhikari A."/>
            <person name="Zheng C.-J."/>
            <person name="Schuster L."/>
            <person name="Cowan T.M."/>
            <person name="Smanski M.J."/>
            <person name="Chevrette M.G."/>
            <person name="De Carvalho L.P.S."/>
            <person name="Shen B."/>
        </authorList>
    </citation>
    <scope>NUCLEOTIDE SEQUENCE [LARGE SCALE GENOMIC DNA]</scope>
    <source>
        <strain evidence="3 4">NPDC033843</strain>
    </source>
</reference>
<dbReference type="EMBL" id="JBEZVE010000007">
    <property type="protein sequence ID" value="MEU3781979.1"/>
    <property type="molecule type" value="Genomic_DNA"/>
</dbReference>
<dbReference type="Gene3D" id="1.10.10.10">
    <property type="entry name" value="Winged helix-like DNA-binding domain superfamily/Winged helix DNA-binding domain"/>
    <property type="match status" value="1"/>
</dbReference>
<keyword evidence="4" id="KW-1185">Reference proteome</keyword>
<dbReference type="InterPro" id="IPR005149">
    <property type="entry name" value="Tscrpt_reg_PadR_N"/>
</dbReference>
<evidence type="ECO:0000313" key="4">
    <source>
        <dbReference type="Proteomes" id="UP001550739"/>
    </source>
</evidence>
<gene>
    <name evidence="3" type="ORF">AB0E89_15560</name>
</gene>
<accession>A0ABV2ZHE9</accession>